<protein>
    <recommendedName>
        <fullName evidence="4">MSHA biogenesis protein MshK</fullName>
    </recommendedName>
</protein>
<feature type="chain" id="PRO_5045075059" description="MSHA biogenesis protein MshK" evidence="1">
    <location>
        <begin position="19"/>
        <end position="108"/>
    </location>
</feature>
<proteinExistence type="predicted"/>
<keyword evidence="3" id="KW-1185">Reference proteome</keyword>
<sequence length="108" mass="11928">MARFVIYLILLVAPSCLAATEQDPTKPLNWQNVPTTTHHSVKRTASLPQLSAVFCAESGCQAVLNDDLVAVGSRVRGYQVTQINPEGVVLRRGQRQWRLTLVATDLKQ</sequence>
<organism evidence="2 3">
    <name type="scientific">Vibrio stylophorae</name>
    <dbReference type="NCBI Taxonomy" id="659351"/>
    <lineage>
        <taxon>Bacteria</taxon>
        <taxon>Pseudomonadati</taxon>
        <taxon>Pseudomonadota</taxon>
        <taxon>Gammaproteobacteria</taxon>
        <taxon>Vibrionales</taxon>
        <taxon>Vibrionaceae</taxon>
        <taxon>Vibrio</taxon>
    </lineage>
</organism>
<keyword evidence="1" id="KW-0732">Signal</keyword>
<evidence type="ECO:0000313" key="2">
    <source>
        <dbReference type="EMBL" id="CAH0534479.1"/>
    </source>
</evidence>
<comment type="caution">
    <text evidence="2">The sequence shown here is derived from an EMBL/GenBank/DDBJ whole genome shotgun (WGS) entry which is preliminary data.</text>
</comment>
<feature type="signal peptide" evidence="1">
    <location>
        <begin position="1"/>
        <end position="18"/>
    </location>
</feature>
<evidence type="ECO:0008006" key="4">
    <source>
        <dbReference type="Google" id="ProtNLM"/>
    </source>
</evidence>
<name>A0ABM8ZVW4_9VIBR</name>
<gene>
    <name evidence="2" type="ORF">VST7929_02412</name>
</gene>
<evidence type="ECO:0000313" key="3">
    <source>
        <dbReference type="Proteomes" id="UP000838672"/>
    </source>
</evidence>
<dbReference type="EMBL" id="CAKLDI010000001">
    <property type="protein sequence ID" value="CAH0534479.1"/>
    <property type="molecule type" value="Genomic_DNA"/>
</dbReference>
<reference evidence="2" key="1">
    <citation type="submission" date="2021-11" db="EMBL/GenBank/DDBJ databases">
        <authorList>
            <person name="Rodrigo-Torres L."/>
            <person name="Arahal R. D."/>
            <person name="Lucena T."/>
        </authorList>
    </citation>
    <scope>NUCLEOTIDE SEQUENCE</scope>
    <source>
        <strain evidence="2">CECT 7929</strain>
    </source>
</reference>
<dbReference type="RefSeq" id="WP_237467183.1">
    <property type="nucleotide sequence ID" value="NZ_CAKLDI010000001.1"/>
</dbReference>
<accession>A0ABM8ZVW4</accession>
<evidence type="ECO:0000256" key="1">
    <source>
        <dbReference type="SAM" id="SignalP"/>
    </source>
</evidence>
<dbReference type="Proteomes" id="UP000838672">
    <property type="component" value="Unassembled WGS sequence"/>
</dbReference>